<sequence>MQPASKLPMAVRLSSATTALLLIVGIHSATNAQTNPAWNNKQCAVVLTYDDAIDGDLDIVVPALDSVKLRGTFYLIGSSPVVAKRLPEWRRAAQRGHELGNHALMHPCDGSLPGRSFVTPDNDLSKYTVNRAVQEARVNNVLLNAIDGKTARTFAYPCGDLTIGGVKFYDQLRPDFVAARGVQAGLQTPAQIDLTNIESYMINGQSGDYLVDLVKQAQASHTLLVFLFHGVGGGHGLNVDLKAHRQLLRYLKAHEKEIWVAPMVEVAEKVKAAQASATRKP</sequence>
<keyword evidence="1 2" id="KW-0732">Signal</keyword>
<dbReference type="Pfam" id="PF01522">
    <property type="entry name" value="Polysacc_deac_1"/>
    <property type="match status" value="1"/>
</dbReference>
<accession>A0A2M9BQU0</accession>
<dbReference type="CDD" id="cd10967">
    <property type="entry name" value="CE4_GLA_like_6s"/>
    <property type="match status" value="1"/>
</dbReference>
<proteinExistence type="predicted"/>
<feature type="chain" id="PRO_5014928954" evidence="2">
    <location>
        <begin position="33"/>
        <end position="281"/>
    </location>
</feature>
<dbReference type="AlphaFoldDB" id="A0A2M9BQU0"/>
<dbReference type="GO" id="GO:0016810">
    <property type="term" value="F:hydrolase activity, acting on carbon-nitrogen (but not peptide) bonds"/>
    <property type="evidence" value="ECO:0007669"/>
    <property type="project" value="InterPro"/>
</dbReference>
<gene>
    <name evidence="4" type="ORF">CLV45_1697</name>
</gene>
<dbReference type="SUPFAM" id="SSF88713">
    <property type="entry name" value="Glycoside hydrolase/deacetylase"/>
    <property type="match status" value="1"/>
</dbReference>
<evidence type="ECO:0000256" key="2">
    <source>
        <dbReference type="SAM" id="SignalP"/>
    </source>
</evidence>
<protein>
    <submittedName>
        <fullName evidence="4">Peptidoglycan/xylan/chitin deacetylase (PgdA/CDA1 family)</fullName>
    </submittedName>
</protein>
<evidence type="ECO:0000259" key="3">
    <source>
        <dbReference type="Pfam" id="PF01522"/>
    </source>
</evidence>
<evidence type="ECO:0000256" key="1">
    <source>
        <dbReference type="ARBA" id="ARBA00022729"/>
    </source>
</evidence>
<feature type="domain" description="NodB homology" evidence="3">
    <location>
        <begin position="41"/>
        <end position="161"/>
    </location>
</feature>
<evidence type="ECO:0000313" key="5">
    <source>
        <dbReference type="Proteomes" id="UP000228535"/>
    </source>
</evidence>
<evidence type="ECO:0000313" key="4">
    <source>
        <dbReference type="EMBL" id="PJJ60272.1"/>
    </source>
</evidence>
<name>A0A2M9BQU0_9BACT</name>
<dbReference type="RefSeq" id="WP_245882788.1">
    <property type="nucleotide sequence ID" value="NZ_PGFA01000001.1"/>
</dbReference>
<dbReference type="Gene3D" id="3.20.20.370">
    <property type="entry name" value="Glycoside hydrolase/deacetylase"/>
    <property type="match status" value="1"/>
</dbReference>
<dbReference type="InterPro" id="IPR002509">
    <property type="entry name" value="NODB_dom"/>
</dbReference>
<organism evidence="4 5">
    <name type="scientific">Hymenobacter chitinivorans DSM 11115</name>
    <dbReference type="NCBI Taxonomy" id="1121954"/>
    <lineage>
        <taxon>Bacteria</taxon>
        <taxon>Pseudomonadati</taxon>
        <taxon>Bacteroidota</taxon>
        <taxon>Cytophagia</taxon>
        <taxon>Cytophagales</taxon>
        <taxon>Hymenobacteraceae</taxon>
        <taxon>Hymenobacter</taxon>
    </lineage>
</organism>
<dbReference type="InterPro" id="IPR011330">
    <property type="entry name" value="Glyco_hydro/deAcase_b/a-brl"/>
</dbReference>
<dbReference type="GO" id="GO:0005975">
    <property type="term" value="P:carbohydrate metabolic process"/>
    <property type="evidence" value="ECO:0007669"/>
    <property type="project" value="InterPro"/>
</dbReference>
<comment type="caution">
    <text evidence="4">The sequence shown here is derived from an EMBL/GenBank/DDBJ whole genome shotgun (WGS) entry which is preliminary data.</text>
</comment>
<dbReference type="Proteomes" id="UP000228535">
    <property type="component" value="Unassembled WGS sequence"/>
</dbReference>
<reference evidence="4 5" key="1">
    <citation type="submission" date="2017-11" db="EMBL/GenBank/DDBJ databases">
        <title>Genomic Encyclopedia of Archaeal and Bacterial Type Strains, Phase II (KMG-II): From Individual Species to Whole Genera.</title>
        <authorList>
            <person name="Goeker M."/>
        </authorList>
    </citation>
    <scope>NUCLEOTIDE SEQUENCE [LARGE SCALE GENOMIC DNA]</scope>
    <source>
        <strain evidence="4 5">DSM 11115</strain>
    </source>
</reference>
<dbReference type="PANTHER" id="PTHR34216:SF11">
    <property type="entry name" value="CHITOOLIGOSACCHARIDE DEACETYLASE"/>
    <property type="match status" value="1"/>
</dbReference>
<feature type="signal peptide" evidence="2">
    <location>
        <begin position="1"/>
        <end position="32"/>
    </location>
</feature>
<dbReference type="InterPro" id="IPR051398">
    <property type="entry name" value="Polysacch_Deacetylase"/>
</dbReference>
<keyword evidence="5" id="KW-1185">Reference proteome</keyword>
<dbReference type="PANTHER" id="PTHR34216">
    <property type="match status" value="1"/>
</dbReference>
<dbReference type="EMBL" id="PGFA01000001">
    <property type="protein sequence ID" value="PJJ60272.1"/>
    <property type="molecule type" value="Genomic_DNA"/>
</dbReference>